<dbReference type="GO" id="GO:0004497">
    <property type="term" value="F:monooxygenase activity"/>
    <property type="evidence" value="ECO:0007669"/>
    <property type="project" value="UniProtKB-KW"/>
</dbReference>
<dbReference type="PANTHER" id="PTHR24282">
    <property type="entry name" value="CYTOCHROME P450 FAMILY MEMBER"/>
    <property type="match status" value="1"/>
</dbReference>
<dbReference type="Proteomes" id="UP000017836">
    <property type="component" value="Unassembled WGS sequence"/>
</dbReference>
<keyword evidence="8" id="KW-0408">Iron</keyword>
<keyword evidence="4" id="KW-0812">Transmembrane</keyword>
<keyword evidence="12" id="KW-1185">Reference proteome</keyword>
<evidence type="ECO:0000256" key="10">
    <source>
        <dbReference type="ARBA" id="ARBA00023136"/>
    </source>
</evidence>
<dbReference type="GO" id="GO:0016020">
    <property type="term" value="C:membrane"/>
    <property type="evidence" value="ECO:0007669"/>
    <property type="project" value="UniProtKB-SubCell"/>
</dbReference>
<comment type="similarity">
    <text evidence="2">Belongs to the cytochrome P450 family.</text>
</comment>
<reference evidence="12" key="1">
    <citation type="journal article" date="2013" name="Science">
        <title>The Amborella genome and the evolution of flowering plants.</title>
        <authorList>
            <consortium name="Amborella Genome Project"/>
        </authorList>
    </citation>
    <scope>NUCLEOTIDE SEQUENCE [LARGE SCALE GENOMIC DNA]</scope>
</reference>
<keyword evidence="10" id="KW-0472">Membrane</keyword>
<dbReference type="Gramene" id="ERN17801">
    <property type="protein sequence ID" value="ERN17801"/>
    <property type="gene ID" value="AMTR_s00047p00166310"/>
</dbReference>
<name>U5CWT7_AMBTC</name>
<sequence length="105" mass="11815">MIEAREEKAKNGESMGFGHDFFEMLLKSGHDTEEDSKLSLQDILDECKTLYSAGHETTYGLITWIIILLAMHLEWQDKARKEVTEVFSSSIPTMDGTSGLKLVCS</sequence>
<dbReference type="GO" id="GO:0016705">
    <property type="term" value="F:oxidoreductase activity, acting on paired donors, with incorporation or reduction of molecular oxygen"/>
    <property type="evidence" value="ECO:0007669"/>
    <property type="project" value="InterPro"/>
</dbReference>
<dbReference type="GO" id="GO:0020037">
    <property type="term" value="F:heme binding"/>
    <property type="evidence" value="ECO:0007669"/>
    <property type="project" value="InterPro"/>
</dbReference>
<gene>
    <name evidence="11" type="ORF">AMTR_s00047p00166310</name>
</gene>
<keyword evidence="7" id="KW-0560">Oxidoreductase</keyword>
<evidence type="ECO:0000256" key="8">
    <source>
        <dbReference type="ARBA" id="ARBA00023004"/>
    </source>
</evidence>
<dbReference type="GO" id="GO:0005506">
    <property type="term" value="F:iron ion binding"/>
    <property type="evidence" value="ECO:0007669"/>
    <property type="project" value="InterPro"/>
</dbReference>
<evidence type="ECO:0000256" key="5">
    <source>
        <dbReference type="ARBA" id="ARBA00022723"/>
    </source>
</evidence>
<evidence type="ECO:0000256" key="9">
    <source>
        <dbReference type="ARBA" id="ARBA00023033"/>
    </source>
</evidence>
<evidence type="ECO:0000256" key="2">
    <source>
        <dbReference type="ARBA" id="ARBA00010617"/>
    </source>
</evidence>
<dbReference type="InterPro" id="IPR036396">
    <property type="entry name" value="Cyt_P450_sf"/>
</dbReference>
<dbReference type="AlphaFoldDB" id="U5CWT7"/>
<accession>U5CWT7</accession>
<keyword evidence="9" id="KW-0503">Monooxygenase</keyword>
<organism evidence="11 12">
    <name type="scientific">Amborella trichopoda</name>
    <dbReference type="NCBI Taxonomy" id="13333"/>
    <lineage>
        <taxon>Eukaryota</taxon>
        <taxon>Viridiplantae</taxon>
        <taxon>Streptophyta</taxon>
        <taxon>Embryophyta</taxon>
        <taxon>Tracheophyta</taxon>
        <taxon>Spermatophyta</taxon>
        <taxon>Magnoliopsida</taxon>
        <taxon>Amborellales</taxon>
        <taxon>Amborellaceae</taxon>
        <taxon>Amborella</taxon>
    </lineage>
</organism>
<evidence type="ECO:0008006" key="13">
    <source>
        <dbReference type="Google" id="ProtNLM"/>
    </source>
</evidence>
<dbReference type="PANTHER" id="PTHR24282:SF211">
    <property type="entry name" value="CYTOCHROME P450-RELATED"/>
    <property type="match status" value="1"/>
</dbReference>
<dbReference type="Pfam" id="PF00067">
    <property type="entry name" value="p450"/>
    <property type="match status" value="1"/>
</dbReference>
<keyword evidence="3" id="KW-0349">Heme</keyword>
<dbReference type="HOGENOM" id="CLU_129572_1_0_1"/>
<keyword evidence="5" id="KW-0479">Metal-binding</keyword>
<dbReference type="InterPro" id="IPR050665">
    <property type="entry name" value="Cytochrome_P450_Monooxygen"/>
</dbReference>
<dbReference type="SUPFAM" id="SSF48264">
    <property type="entry name" value="Cytochrome P450"/>
    <property type="match status" value="1"/>
</dbReference>
<keyword evidence="6" id="KW-1133">Transmembrane helix</keyword>
<dbReference type="eggNOG" id="KOG0157">
    <property type="taxonomic scope" value="Eukaryota"/>
</dbReference>
<proteinExistence type="inferred from homology"/>
<protein>
    <recommendedName>
        <fullName evidence="13">Cytochrome P450</fullName>
    </recommendedName>
</protein>
<evidence type="ECO:0000256" key="6">
    <source>
        <dbReference type="ARBA" id="ARBA00022989"/>
    </source>
</evidence>
<comment type="subcellular location">
    <subcellularLocation>
        <location evidence="1">Membrane</location>
    </subcellularLocation>
</comment>
<evidence type="ECO:0000313" key="11">
    <source>
        <dbReference type="EMBL" id="ERN17801.1"/>
    </source>
</evidence>
<evidence type="ECO:0000256" key="4">
    <source>
        <dbReference type="ARBA" id="ARBA00022692"/>
    </source>
</evidence>
<evidence type="ECO:0000313" key="12">
    <source>
        <dbReference type="Proteomes" id="UP000017836"/>
    </source>
</evidence>
<dbReference type="EMBL" id="KI392311">
    <property type="protein sequence ID" value="ERN17801.1"/>
    <property type="molecule type" value="Genomic_DNA"/>
</dbReference>
<dbReference type="Gene3D" id="1.10.630.10">
    <property type="entry name" value="Cytochrome P450"/>
    <property type="match status" value="1"/>
</dbReference>
<evidence type="ECO:0000256" key="3">
    <source>
        <dbReference type="ARBA" id="ARBA00022617"/>
    </source>
</evidence>
<evidence type="ECO:0000256" key="7">
    <source>
        <dbReference type="ARBA" id="ARBA00023002"/>
    </source>
</evidence>
<dbReference type="InterPro" id="IPR001128">
    <property type="entry name" value="Cyt_P450"/>
</dbReference>
<evidence type="ECO:0000256" key="1">
    <source>
        <dbReference type="ARBA" id="ARBA00004370"/>
    </source>
</evidence>